<dbReference type="EMBL" id="SJOL01006459">
    <property type="protein sequence ID" value="TGZ66295.1"/>
    <property type="molecule type" value="Genomic_DNA"/>
</dbReference>
<evidence type="ECO:0000313" key="4">
    <source>
        <dbReference type="Proteomes" id="UP000308267"/>
    </source>
</evidence>
<sequence length="154" mass="17489">MLRWAYKRFPIHQISKEYVADYLFLFYCTVSMCCYVRQLVTITGAKNAMSRGIPKEGRSEVEEIFKRLLSHKGVMGAIIASSDGIAIRSTMDNSTTVQYCGLIQQLTAKARSAVRDLDPSNDLTFLRIRSKRHEIMVAPDRDYSLIVVQETGTD</sequence>
<dbReference type="SUPFAM" id="SSF103196">
    <property type="entry name" value="Roadblock/LC7 domain"/>
    <property type="match status" value="1"/>
</dbReference>
<evidence type="ECO:0000313" key="3">
    <source>
        <dbReference type="EMBL" id="TGZ66295.1"/>
    </source>
</evidence>
<dbReference type="PANTHER" id="PTHR10779">
    <property type="entry name" value="DYNEIN LIGHT CHAIN ROADBLOCK"/>
    <property type="match status" value="1"/>
</dbReference>
<accession>A0A4S2LR95</accession>
<name>A0A4S2LR95_OPIFE</name>
<feature type="domain" description="Roadblock/LAMTOR2" evidence="2">
    <location>
        <begin position="61"/>
        <end position="149"/>
    </location>
</feature>
<organism evidence="3 4">
    <name type="scientific">Opisthorchis felineus</name>
    <dbReference type="NCBI Taxonomy" id="147828"/>
    <lineage>
        <taxon>Eukaryota</taxon>
        <taxon>Metazoa</taxon>
        <taxon>Spiralia</taxon>
        <taxon>Lophotrochozoa</taxon>
        <taxon>Platyhelminthes</taxon>
        <taxon>Trematoda</taxon>
        <taxon>Digenea</taxon>
        <taxon>Opisthorchiida</taxon>
        <taxon>Opisthorchiata</taxon>
        <taxon>Opisthorchiidae</taxon>
        <taxon>Opisthorchis</taxon>
    </lineage>
</organism>
<proteinExistence type="inferred from homology"/>
<comment type="similarity">
    <text evidence="1">Belongs to the GAMAD family.</text>
</comment>
<reference evidence="3 4" key="1">
    <citation type="journal article" date="2019" name="BMC Genomics">
        <title>New insights from Opisthorchis felineus genome: update on genomics of the epidemiologically important liver flukes.</title>
        <authorList>
            <person name="Ershov N.I."/>
            <person name="Mordvinov V.A."/>
            <person name="Prokhortchouk E.B."/>
            <person name="Pakharukova M.Y."/>
            <person name="Gunbin K.V."/>
            <person name="Ustyantsev K."/>
            <person name="Genaev M.A."/>
            <person name="Blinov A.G."/>
            <person name="Mazur A."/>
            <person name="Boulygina E."/>
            <person name="Tsygankova S."/>
            <person name="Khrameeva E."/>
            <person name="Chekanov N."/>
            <person name="Fan G."/>
            <person name="Xiao A."/>
            <person name="Zhang H."/>
            <person name="Xu X."/>
            <person name="Yang H."/>
            <person name="Solovyev V."/>
            <person name="Lee S.M."/>
            <person name="Liu X."/>
            <person name="Afonnikov D.A."/>
            <person name="Skryabin K.G."/>
        </authorList>
    </citation>
    <scope>NUCLEOTIDE SEQUENCE [LARGE SCALE GENOMIC DNA]</scope>
    <source>
        <strain evidence="3">AK-0245</strain>
        <tissue evidence="3">Whole organism</tissue>
    </source>
</reference>
<comment type="caution">
    <text evidence="3">The sequence shown here is derived from an EMBL/GenBank/DDBJ whole genome shotgun (WGS) entry which is preliminary data.</text>
</comment>
<dbReference type="SMART" id="SM00960">
    <property type="entry name" value="Robl_LC7"/>
    <property type="match status" value="1"/>
</dbReference>
<dbReference type="OrthoDB" id="9985637at2759"/>
<dbReference type="AlphaFoldDB" id="A0A4S2LR95"/>
<protein>
    <recommendedName>
        <fullName evidence="2">Roadblock/LAMTOR2 domain-containing protein</fullName>
    </recommendedName>
</protein>
<dbReference type="FunFam" id="3.30.450.30:FF:000009">
    <property type="entry name" value="Dynein light chain roadblock"/>
    <property type="match status" value="1"/>
</dbReference>
<dbReference type="Proteomes" id="UP000308267">
    <property type="component" value="Unassembled WGS sequence"/>
</dbReference>
<evidence type="ECO:0000256" key="1">
    <source>
        <dbReference type="ARBA" id="ARBA00007191"/>
    </source>
</evidence>
<dbReference type="Pfam" id="PF03259">
    <property type="entry name" value="Robl_LC7"/>
    <property type="match status" value="1"/>
</dbReference>
<dbReference type="InterPro" id="IPR004942">
    <property type="entry name" value="Roadblock/LAMTOR2_dom"/>
</dbReference>
<keyword evidence="4" id="KW-1185">Reference proteome</keyword>
<gene>
    <name evidence="3" type="ORF">CRM22_005404</name>
</gene>
<dbReference type="Gene3D" id="3.30.450.30">
    <property type="entry name" value="Dynein light chain 2a, cytoplasmic"/>
    <property type="match status" value="1"/>
</dbReference>
<evidence type="ECO:0000259" key="2">
    <source>
        <dbReference type="SMART" id="SM00960"/>
    </source>
</evidence>